<comment type="catalytic activity">
    <reaction evidence="14">
        <text>N(6)-(pyridoxal phosphate)-L-lysyl-[4-amino-5-hydroxymethyl-2-methylpyrimidine phosphate synthase] + L-histidyl-[4-amino-5-hydroxymethyl-2-methylpyrimidine phosphate synthase] + 2 Fe(3+) + 4 H2O = L-lysyl-[4-amino-5-hydroxymethyl-2-methylpyrimidine phosphate synthase] + (2S)-2-amino-5-hydroxy-4-oxopentanoyl-[4-amino-5-hydroxymethyl-2-methylpyrimidine phosphate synthase] + 4-amino-2-methyl-5-(phosphooxymethyl)pyrimidine + 3-oxopropanoate + 2 Fe(2+) + 2 H(+)</text>
        <dbReference type="Rhea" id="RHEA:65756"/>
        <dbReference type="Rhea" id="RHEA-COMP:16892"/>
        <dbReference type="Rhea" id="RHEA-COMP:16893"/>
        <dbReference type="Rhea" id="RHEA-COMP:16894"/>
        <dbReference type="Rhea" id="RHEA-COMP:16895"/>
        <dbReference type="ChEBI" id="CHEBI:15377"/>
        <dbReference type="ChEBI" id="CHEBI:15378"/>
        <dbReference type="ChEBI" id="CHEBI:29033"/>
        <dbReference type="ChEBI" id="CHEBI:29034"/>
        <dbReference type="ChEBI" id="CHEBI:29969"/>
        <dbReference type="ChEBI" id="CHEBI:29979"/>
        <dbReference type="ChEBI" id="CHEBI:33190"/>
        <dbReference type="ChEBI" id="CHEBI:58354"/>
        <dbReference type="ChEBI" id="CHEBI:143915"/>
        <dbReference type="ChEBI" id="CHEBI:157692"/>
    </reaction>
    <physiologicalReaction direction="left-to-right" evidence="14">
        <dbReference type="Rhea" id="RHEA:65757"/>
    </physiologicalReaction>
</comment>
<evidence type="ECO:0000256" key="1">
    <source>
        <dbReference type="ARBA" id="ARBA00000085"/>
    </source>
</evidence>
<dbReference type="PANTHER" id="PTHR31528:SF1">
    <property type="entry name" value="4-AMINO-5-HYDROXYMETHYL-2-METHYLPYRIMIDINE PHOSPHATE SYNTHASE THI11-RELATED"/>
    <property type="match status" value="1"/>
</dbReference>
<evidence type="ECO:0000256" key="3">
    <source>
        <dbReference type="ARBA" id="ARBA00004948"/>
    </source>
</evidence>
<dbReference type="InterPro" id="IPR003661">
    <property type="entry name" value="HisK_dim/P_dom"/>
</dbReference>
<keyword evidence="16" id="KW-0472">Membrane</keyword>
<keyword evidence="16" id="KW-1133">Transmembrane helix</keyword>
<comment type="similarity">
    <text evidence="4">Belongs to the NMT1/THI5 family.</text>
</comment>
<keyword evidence="8" id="KW-0808">Transferase</keyword>
<dbReference type="AlphaFoldDB" id="A0A4Q0ZND4"/>
<evidence type="ECO:0000313" key="19">
    <source>
        <dbReference type="Proteomes" id="UP000290870"/>
    </source>
</evidence>
<dbReference type="SMART" id="SM00387">
    <property type="entry name" value="HATPase_c"/>
    <property type="match status" value="1"/>
</dbReference>
<dbReference type="InterPro" id="IPR005467">
    <property type="entry name" value="His_kinase_dom"/>
</dbReference>
<dbReference type="Pfam" id="PF00497">
    <property type="entry name" value="SBP_bac_3"/>
    <property type="match status" value="1"/>
</dbReference>
<keyword evidence="18" id="KW-0418">Kinase</keyword>
<keyword evidence="7" id="KW-0597">Phosphoprotein</keyword>
<dbReference type="PROSITE" id="PS50889">
    <property type="entry name" value="S4"/>
    <property type="match status" value="1"/>
</dbReference>
<evidence type="ECO:0000256" key="5">
    <source>
        <dbReference type="ARBA" id="ARBA00011738"/>
    </source>
</evidence>
<name>A0A4Q0ZND4_9BACT</name>
<organism evidence="18 19">
    <name type="scientific">Arcobacter cloacae</name>
    <dbReference type="NCBI Taxonomy" id="1054034"/>
    <lineage>
        <taxon>Bacteria</taxon>
        <taxon>Pseudomonadati</taxon>
        <taxon>Campylobacterota</taxon>
        <taxon>Epsilonproteobacteria</taxon>
        <taxon>Campylobacterales</taxon>
        <taxon>Arcobacteraceae</taxon>
        <taxon>Arcobacter</taxon>
    </lineage>
</organism>
<evidence type="ECO:0000259" key="17">
    <source>
        <dbReference type="PROSITE" id="PS50109"/>
    </source>
</evidence>
<dbReference type="OrthoDB" id="174578at2"/>
<dbReference type="InterPro" id="IPR036097">
    <property type="entry name" value="HisK_dim/P_sf"/>
</dbReference>
<dbReference type="InterPro" id="IPR036890">
    <property type="entry name" value="HATPase_C_sf"/>
</dbReference>
<keyword evidence="10" id="KW-0663">Pyridoxal phosphate</keyword>
<dbReference type="Proteomes" id="UP000290870">
    <property type="component" value="Unassembled WGS sequence"/>
</dbReference>
<evidence type="ECO:0000256" key="11">
    <source>
        <dbReference type="ARBA" id="ARBA00022977"/>
    </source>
</evidence>
<evidence type="ECO:0000313" key="18">
    <source>
        <dbReference type="EMBL" id="RXJ85138.1"/>
    </source>
</evidence>
<dbReference type="EMBL" id="PDJZ01000003">
    <property type="protein sequence ID" value="RXJ85138.1"/>
    <property type="molecule type" value="Genomic_DNA"/>
</dbReference>
<evidence type="ECO:0000256" key="15">
    <source>
        <dbReference type="PROSITE-ProRule" id="PRU00182"/>
    </source>
</evidence>
<dbReference type="Gene3D" id="3.40.190.10">
    <property type="entry name" value="Periplasmic binding protein-like II"/>
    <property type="match status" value="4"/>
</dbReference>
<keyword evidence="15" id="KW-0694">RNA-binding</keyword>
<keyword evidence="12" id="KW-0408">Iron</keyword>
<dbReference type="InterPro" id="IPR003594">
    <property type="entry name" value="HATPase_dom"/>
</dbReference>
<gene>
    <name evidence="18" type="ORF">CRU90_04050</name>
</gene>
<dbReference type="RefSeq" id="WP_128986000.1">
    <property type="nucleotide sequence ID" value="NZ_PDJZ01000003.1"/>
</dbReference>
<dbReference type="InterPro" id="IPR004358">
    <property type="entry name" value="Sig_transdc_His_kin-like_C"/>
</dbReference>
<dbReference type="GO" id="GO:0009228">
    <property type="term" value="P:thiamine biosynthetic process"/>
    <property type="evidence" value="ECO:0007669"/>
    <property type="project" value="UniProtKB-KW"/>
</dbReference>
<comment type="caution">
    <text evidence="18">The sequence shown here is derived from an EMBL/GenBank/DDBJ whole genome shotgun (WGS) entry which is preliminary data.</text>
</comment>
<feature type="domain" description="Histidine kinase" evidence="17">
    <location>
        <begin position="598"/>
        <end position="822"/>
    </location>
</feature>
<dbReference type="Pfam" id="PF09084">
    <property type="entry name" value="NMT1"/>
    <property type="match status" value="1"/>
</dbReference>
<dbReference type="Gene3D" id="1.10.287.130">
    <property type="match status" value="1"/>
</dbReference>
<dbReference type="EC" id="2.7.13.3" evidence="6"/>
<dbReference type="Gene3D" id="3.30.565.10">
    <property type="entry name" value="Histidine kinase-like ATPase, C-terminal domain"/>
    <property type="match status" value="1"/>
</dbReference>
<evidence type="ECO:0000256" key="10">
    <source>
        <dbReference type="ARBA" id="ARBA00022898"/>
    </source>
</evidence>
<dbReference type="Pfam" id="PF00512">
    <property type="entry name" value="HisKA"/>
    <property type="match status" value="1"/>
</dbReference>
<evidence type="ECO:0000256" key="4">
    <source>
        <dbReference type="ARBA" id="ARBA00009406"/>
    </source>
</evidence>
<comment type="subunit">
    <text evidence="5">Homodimer.</text>
</comment>
<evidence type="ECO:0000256" key="6">
    <source>
        <dbReference type="ARBA" id="ARBA00012438"/>
    </source>
</evidence>
<comment type="function">
    <text evidence="2">Responsible for the formation of the pyrimidine heterocycle in the thiamine biosynthesis pathway. Catalyzes the formation of hydroxymethylpyrimidine phosphate (HMP-P) from histidine and pyridoxal phosphate (PLP). The protein uses PLP and the active site histidine to form HMP-P, generating an inactive enzyme. The enzyme can only undergo a single turnover, which suggests it is a suicide enzyme.</text>
</comment>
<accession>A0A4Q0ZND4</accession>
<dbReference type="GO" id="GO:0046872">
    <property type="term" value="F:metal ion binding"/>
    <property type="evidence" value="ECO:0007669"/>
    <property type="project" value="UniProtKB-KW"/>
</dbReference>
<dbReference type="SUPFAM" id="SSF55874">
    <property type="entry name" value="ATPase domain of HSP90 chaperone/DNA topoisomerase II/histidine kinase"/>
    <property type="match status" value="1"/>
</dbReference>
<reference evidence="18 19" key="1">
    <citation type="submission" date="2017-10" db="EMBL/GenBank/DDBJ databases">
        <title>Genomics of the genus Arcobacter.</title>
        <authorList>
            <person name="Perez-Cataluna A."/>
            <person name="Figueras M.J."/>
        </authorList>
    </citation>
    <scope>NUCLEOTIDE SEQUENCE [LARGE SCALE GENOMIC DNA]</scope>
    <source>
        <strain evidence="18 19">F26</strain>
    </source>
</reference>
<dbReference type="InterPro" id="IPR015168">
    <property type="entry name" value="SsuA/THI5"/>
</dbReference>
<evidence type="ECO:0000256" key="16">
    <source>
        <dbReference type="SAM" id="Phobius"/>
    </source>
</evidence>
<dbReference type="InterPro" id="IPR001638">
    <property type="entry name" value="Solute-binding_3/MltF_N"/>
</dbReference>
<dbReference type="InterPro" id="IPR027939">
    <property type="entry name" value="NMT1/THI5"/>
</dbReference>
<dbReference type="PANTHER" id="PTHR31528">
    <property type="entry name" value="4-AMINO-5-HYDROXYMETHYL-2-METHYLPYRIMIDINE PHOSPHATE SYNTHASE THI11-RELATED"/>
    <property type="match status" value="1"/>
</dbReference>
<dbReference type="SUPFAM" id="SSF53850">
    <property type="entry name" value="Periplasmic binding protein-like II"/>
    <property type="match status" value="2"/>
</dbReference>
<keyword evidence="16" id="KW-0812">Transmembrane</keyword>
<evidence type="ECO:0000256" key="9">
    <source>
        <dbReference type="ARBA" id="ARBA00022723"/>
    </source>
</evidence>
<dbReference type="GO" id="GO:0000155">
    <property type="term" value="F:phosphorelay sensor kinase activity"/>
    <property type="evidence" value="ECO:0007669"/>
    <property type="project" value="InterPro"/>
</dbReference>
<dbReference type="GO" id="GO:0003723">
    <property type="term" value="F:RNA binding"/>
    <property type="evidence" value="ECO:0007669"/>
    <property type="project" value="UniProtKB-KW"/>
</dbReference>
<dbReference type="SUPFAM" id="SSF47384">
    <property type="entry name" value="Homodimeric domain of signal transducing histidine kinase"/>
    <property type="match status" value="1"/>
</dbReference>
<evidence type="ECO:0000256" key="8">
    <source>
        <dbReference type="ARBA" id="ARBA00022679"/>
    </source>
</evidence>
<dbReference type="PRINTS" id="PR00344">
    <property type="entry name" value="BCTRLSENSOR"/>
</dbReference>
<proteinExistence type="inferred from homology"/>
<keyword evidence="9" id="KW-0479">Metal-binding</keyword>
<comment type="catalytic activity">
    <reaction evidence="1">
        <text>ATP + protein L-histidine = ADP + protein N-phospho-L-histidine.</text>
        <dbReference type="EC" id="2.7.13.3"/>
    </reaction>
</comment>
<dbReference type="SMART" id="SM00062">
    <property type="entry name" value="PBPb"/>
    <property type="match status" value="1"/>
</dbReference>
<protein>
    <recommendedName>
        <fullName evidence="6">histidine kinase</fullName>
        <ecNumber evidence="6">2.7.13.3</ecNumber>
    </recommendedName>
    <alternativeName>
        <fullName evidence="13">Thiamine pyrimidine synthase</fullName>
    </alternativeName>
</protein>
<evidence type="ECO:0000256" key="12">
    <source>
        <dbReference type="ARBA" id="ARBA00023004"/>
    </source>
</evidence>
<dbReference type="Pfam" id="PF02518">
    <property type="entry name" value="HATPase_c"/>
    <property type="match status" value="1"/>
</dbReference>
<keyword evidence="11" id="KW-0784">Thiamine biosynthesis</keyword>
<comment type="pathway">
    <text evidence="3">Cofactor biosynthesis; thiamine diphosphate biosynthesis.</text>
</comment>
<dbReference type="CDD" id="cd13708">
    <property type="entry name" value="PBP2_BvgS_like_1"/>
    <property type="match status" value="1"/>
</dbReference>
<evidence type="ECO:0000256" key="7">
    <source>
        <dbReference type="ARBA" id="ARBA00022553"/>
    </source>
</evidence>
<dbReference type="PROSITE" id="PS50109">
    <property type="entry name" value="HIS_KIN"/>
    <property type="match status" value="1"/>
</dbReference>
<evidence type="ECO:0000256" key="14">
    <source>
        <dbReference type="ARBA" id="ARBA00048179"/>
    </source>
</evidence>
<evidence type="ECO:0000256" key="2">
    <source>
        <dbReference type="ARBA" id="ARBA00003469"/>
    </source>
</evidence>
<feature type="transmembrane region" description="Helical" evidence="16">
    <location>
        <begin position="534"/>
        <end position="553"/>
    </location>
</feature>
<dbReference type="CDD" id="cd00082">
    <property type="entry name" value="HisKA"/>
    <property type="match status" value="1"/>
</dbReference>
<evidence type="ECO:0000256" key="13">
    <source>
        <dbReference type="ARBA" id="ARBA00033171"/>
    </source>
</evidence>
<sequence length="825" mass="95451">MWLDQFEFAGFYVAVEKGFYKDVGLEVELKKYDPSMNILEEVLNKNADFGTSSSSLIVDKSNGKDIILLGSIFQSSPLILLALENSNINYIEDMKNKSLMITQEQQKFATFKSMINSKGVRIEDLKVLEHSFDVDDLINKKTDLMLAYSTNEPFLLKEKGFKSKIFDPKDYGFDFYEEIIFTSKEFALNNPKLVKDFYNATIRGWEYAFENIDEVAKLVYEKYNPQNKTLKSLIFEANEMKKLVYDKHGKIGTITPERINLIINTYRVMGLIENDIDIDDLIYTEHLDNTIYLSNEEKKYLKEKKKISVCVDPNWMPLEKIENGKHIGISADYLKVVENIIETPIVLVPTKTWTESIQKGKNKECDIFSLVMSTPQRETYLNFTKSYLEIPLVLASKVDAPFINDLSHIKNKKLAIVKDYAYAELLKIKFPDINFIDVLNVQEGLTLVEKEKVYGFIGSLLTVGYQIQNNYIGQLKISAKFDETFNLAIGVRNDDLTLLTILNKAILNISEQQKQEIINKWVLINVQKEINYTFLNKVLVTLLIFIVIFVLIYREYLLKKLNKELLEKVAVEIHKNEEKNRILIQQSRMASMGEMLENIAHQWRQPLSTISVCASGMEIKKELEQLSDEEFFQSIKHIKQSTTYLSNTIDDFRNFFNEEKTINKINLKELINRTLDLVSPSFNTHNIKVIKEIEDIHFLSLENELVQVLMNILVNSKDALKLSKKIDEDRIIFINAQKRENKIVIEVKDNANGIDEKIIDKIFEPYFTTKHQFNGTGIGLYMSKLLVEKHLKGSLKASNTSFKLNKNSYKGAIFTIDIPFEDEVV</sequence>